<evidence type="ECO:0000313" key="7">
    <source>
        <dbReference type="Proteomes" id="UP001055102"/>
    </source>
</evidence>
<accession>A0ABQ4T170</accession>
<comment type="similarity">
    <text evidence="1">Belongs to the ABC transporter superfamily.</text>
</comment>
<dbReference type="PANTHER" id="PTHR43117">
    <property type="entry name" value="OSMOPROTECTANT IMPORT ATP-BINDING PROTEIN OSMV"/>
    <property type="match status" value="1"/>
</dbReference>
<reference evidence="6" key="1">
    <citation type="journal article" date="2021" name="Front. Microbiol.">
        <title>Comprehensive Comparative Genomics and Phenotyping of Methylobacterium Species.</title>
        <authorList>
            <person name="Alessa O."/>
            <person name="Ogura Y."/>
            <person name="Fujitani Y."/>
            <person name="Takami H."/>
            <person name="Hayashi T."/>
            <person name="Sahin N."/>
            <person name="Tani A."/>
        </authorList>
    </citation>
    <scope>NUCLEOTIDE SEQUENCE</scope>
    <source>
        <strain evidence="6">LMG 23639</strain>
    </source>
</reference>
<evidence type="ECO:0000256" key="2">
    <source>
        <dbReference type="ARBA" id="ARBA00022448"/>
    </source>
</evidence>
<dbReference type="PANTHER" id="PTHR43117:SF4">
    <property type="entry name" value="OSMOPROTECTANT IMPORT ATP-BINDING PROTEIN OSMV"/>
    <property type="match status" value="1"/>
</dbReference>
<sequence length="317" mass="33492">MIRFEGAGKRYGAAVAVDRLDLDVPEGETCALIGPSGCGKSTSLRMVNRLVAPDEGRVLLGGRDVAESDPVRLRRGIGYVLQGVGLFPHRSVAGNVATVPALLGWSRARVSERVDAMLALVGLDPATYRARRPDALSGGERQRVGVARALAADPPVLLMDEPFGAVDPLARGALQREIGALLRSLRKTVLIVTHDIDEALILADRIAVMRGGRLVQAATPEALLARPADAFVAEFVGRERALRRLSLASAGDLAEPGEAPEVPEIAPDTDLRAALSRMLETGATRLRLAGPEPRVLTLEALRGAVNEERAAPGDGPS</sequence>
<protein>
    <submittedName>
        <fullName evidence="6">Osmoprotectant import ATP-binding protein OsmV</fullName>
    </submittedName>
</protein>
<dbReference type="Pfam" id="PF00005">
    <property type="entry name" value="ABC_tran"/>
    <property type="match status" value="1"/>
</dbReference>
<evidence type="ECO:0000259" key="5">
    <source>
        <dbReference type="PROSITE" id="PS50893"/>
    </source>
</evidence>
<evidence type="ECO:0000313" key="6">
    <source>
        <dbReference type="EMBL" id="GJE08221.1"/>
    </source>
</evidence>
<dbReference type="InterPro" id="IPR027417">
    <property type="entry name" value="P-loop_NTPase"/>
</dbReference>
<dbReference type="PROSITE" id="PS00211">
    <property type="entry name" value="ABC_TRANSPORTER_1"/>
    <property type="match status" value="1"/>
</dbReference>
<evidence type="ECO:0000256" key="1">
    <source>
        <dbReference type="ARBA" id="ARBA00005417"/>
    </source>
</evidence>
<evidence type="ECO:0000256" key="3">
    <source>
        <dbReference type="ARBA" id="ARBA00022741"/>
    </source>
</evidence>
<gene>
    <name evidence="6" type="primary">osmV</name>
    <name evidence="6" type="ORF">AOPFMNJM_3557</name>
</gene>
<keyword evidence="4 6" id="KW-0067">ATP-binding</keyword>
<dbReference type="SMART" id="SM00382">
    <property type="entry name" value="AAA"/>
    <property type="match status" value="1"/>
</dbReference>
<proteinExistence type="inferred from homology"/>
<dbReference type="SUPFAM" id="SSF52540">
    <property type="entry name" value="P-loop containing nucleoside triphosphate hydrolases"/>
    <property type="match status" value="1"/>
</dbReference>
<keyword evidence="2" id="KW-0813">Transport</keyword>
<dbReference type="EMBL" id="BPQR01000067">
    <property type="protein sequence ID" value="GJE08221.1"/>
    <property type="molecule type" value="Genomic_DNA"/>
</dbReference>
<dbReference type="GO" id="GO:0005524">
    <property type="term" value="F:ATP binding"/>
    <property type="evidence" value="ECO:0007669"/>
    <property type="project" value="UniProtKB-KW"/>
</dbReference>
<dbReference type="InterPro" id="IPR003439">
    <property type="entry name" value="ABC_transporter-like_ATP-bd"/>
</dbReference>
<dbReference type="Proteomes" id="UP001055102">
    <property type="component" value="Unassembled WGS sequence"/>
</dbReference>
<dbReference type="Gene3D" id="3.40.50.300">
    <property type="entry name" value="P-loop containing nucleotide triphosphate hydrolases"/>
    <property type="match status" value="1"/>
</dbReference>
<comment type="caution">
    <text evidence="6">The sequence shown here is derived from an EMBL/GenBank/DDBJ whole genome shotgun (WGS) entry which is preliminary data.</text>
</comment>
<name>A0ABQ4T170_9HYPH</name>
<organism evidence="6 7">
    <name type="scientific">Methylobacterium jeotgali</name>
    <dbReference type="NCBI Taxonomy" id="381630"/>
    <lineage>
        <taxon>Bacteria</taxon>
        <taxon>Pseudomonadati</taxon>
        <taxon>Pseudomonadota</taxon>
        <taxon>Alphaproteobacteria</taxon>
        <taxon>Hyphomicrobiales</taxon>
        <taxon>Methylobacteriaceae</taxon>
        <taxon>Methylobacterium</taxon>
    </lineage>
</organism>
<reference evidence="6" key="2">
    <citation type="submission" date="2021-08" db="EMBL/GenBank/DDBJ databases">
        <authorList>
            <person name="Tani A."/>
            <person name="Ola A."/>
            <person name="Ogura Y."/>
            <person name="Katsura K."/>
            <person name="Hayashi T."/>
        </authorList>
    </citation>
    <scope>NUCLEOTIDE SEQUENCE</scope>
    <source>
        <strain evidence="6">LMG 23639</strain>
    </source>
</reference>
<dbReference type="RefSeq" id="WP_238277765.1">
    <property type="nucleotide sequence ID" value="NZ_BPQR01000067.1"/>
</dbReference>
<dbReference type="InterPro" id="IPR003593">
    <property type="entry name" value="AAA+_ATPase"/>
</dbReference>
<dbReference type="InterPro" id="IPR017871">
    <property type="entry name" value="ABC_transporter-like_CS"/>
</dbReference>
<feature type="domain" description="ABC transporter" evidence="5">
    <location>
        <begin position="2"/>
        <end position="236"/>
    </location>
</feature>
<dbReference type="PROSITE" id="PS50893">
    <property type="entry name" value="ABC_TRANSPORTER_2"/>
    <property type="match status" value="1"/>
</dbReference>
<evidence type="ECO:0000256" key="4">
    <source>
        <dbReference type="ARBA" id="ARBA00022840"/>
    </source>
</evidence>
<keyword evidence="7" id="KW-1185">Reference proteome</keyword>
<keyword evidence="3" id="KW-0547">Nucleotide-binding</keyword>